<comment type="caution">
    <text evidence="2">The sequence shown here is derived from an EMBL/GenBank/DDBJ whole genome shotgun (WGS) entry which is preliminary data.</text>
</comment>
<dbReference type="Proteomes" id="UP001407347">
    <property type="component" value="Unassembled WGS sequence"/>
</dbReference>
<feature type="compositionally biased region" description="Basic and acidic residues" evidence="1">
    <location>
        <begin position="89"/>
        <end position="102"/>
    </location>
</feature>
<feature type="region of interest" description="Disordered" evidence="1">
    <location>
        <begin position="82"/>
        <end position="102"/>
    </location>
</feature>
<gene>
    <name evidence="2" type="ORF">PUR29_33000</name>
</gene>
<protein>
    <submittedName>
        <fullName evidence="2">Uncharacterized protein</fullName>
    </submittedName>
</protein>
<organism evidence="2 3">
    <name type="scientific">Methylobacterium ajmalii</name>
    <dbReference type="NCBI Taxonomy" id="2738439"/>
    <lineage>
        <taxon>Bacteria</taxon>
        <taxon>Pseudomonadati</taxon>
        <taxon>Pseudomonadota</taxon>
        <taxon>Alphaproteobacteria</taxon>
        <taxon>Hyphomicrobiales</taxon>
        <taxon>Methylobacteriaceae</taxon>
        <taxon>Methylobacterium</taxon>
    </lineage>
</organism>
<accession>A0ABV0A3P9</accession>
<name>A0ABV0A3P9_9HYPH</name>
<proteinExistence type="predicted"/>
<reference evidence="2 3" key="1">
    <citation type="journal article" date="2023" name="PLoS ONE">
        <title>Complete genome assembly of Hawai'i environmental nontuberculous mycobacteria reveals unexpected co-isolation with methylobacteria.</title>
        <authorList>
            <person name="Hendrix J."/>
            <person name="Epperson L.E."/>
            <person name="Tong E.I."/>
            <person name="Chan Y.L."/>
            <person name="Hasan N.A."/>
            <person name="Dawrs S.N."/>
            <person name="Norton G.J."/>
            <person name="Virdi R."/>
            <person name="Crooks J.L."/>
            <person name="Chan E.D."/>
            <person name="Honda J.R."/>
            <person name="Strong M."/>
        </authorList>
    </citation>
    <scope>NUCLEOTIDE SEQUENCE [LARGE SCALE GENOMIC DNA]</scope>
    <source>
        <strain evidence="2 3">NJH_HI04-1</strain>
    </source>
</reference>
<evidence type="ECO:0000313" key="3">
    <source>
        <dbReference type="Proteomes" id="UP001407347"/>
    </source>
</evidence>
<dbReference type="RefSeq" id="WP_346013569.1">
    <property type="nucleotide sequence ID" value="NZ_JAQYXP010000005.1"/>
</dbReference>
<sequence>MPAKEMTVRACQQGGFVVYGQIQMMQNPEPLAAFTEIRSALGFVLKAMVPEVAVDPSTSMQEQHLREVESALRCDRPTPLGFYAARGPELPRDEPLMEDDRS</sequence>
<dbReference type="EMBL" id="JAQYXP010000005">
    <property type="protein sequence ID" value="MEN3238268.1"/>
    <property type="molecule type" value="Genomic_DNA"/>
</dbReference>
<evidence type="ECO:0000256" key="1">
    <source>
        <dbReference type="SAM" id="MobiDB-lite"/>
    </source>
</evidence>
<keyword evidence="3" id="KW-1185">Reference proteome</keyword>
<evidence type="ECO:0000313" key="2">
    <source>
        <dbReference type="EMBL" id="MEN3238268.1"/>
    </source>
</evidence>